<accession>A0A504U8X5</accession>
<sequence length="69" mass="7380">MARVLRFRRLKHGVPPRFKVLPKDLARSRGGGWFGAAPGMLGVTALIATSIGVLALLGRILGCPRDEGQ</sequence>
<evidence type="ECO:0000313" key="3">
    <source>
        <dbReference type="Proteomes" id="UP000316429"/>
    </source>
</evidence>
<dbReference type="Proteomes" id="UP000316429">
    <property type="component" value="Unassembled WGS sequence"/>
</dbReference>
<proteinExistence type="predicted"/>
<protein>
    <submittedName>
        <fullName evidence="2">Uncharacterized protein</fullName>
    </submittedName>
</protein>
<dbReference type="RefSeq" id="WP_140827388.1">
    <property type="nucleotide sequence ID" value="NZ_VFYP01000001.1"/>
</dbReference>
<name>A0A504U8X5_9HYPH</name>
<keyword evidence="1" id="KW-0812">Transmembrane</keyword>
<reference evidence="2 3" key="1">
    <citation type="submission" date="2019-06" db="EMBL/GenBank/DDBJ databases">
        <title>Rhizobium sp. CL12 isolated from roots of soybean.</title>
        <authorList>
            <person name="Wang C."/>
        </authorList>
    </citation>
    <scope>NUCLEOTIDE SEQUENCE [LARGE SCALE GENOMIC DNA]</scope>
    <source>
        <strain evidence="2 3">CL12</strain>
    </source>
</reference>
<keyword evidence="3" id="KW-1185">Reference proteome</keyword>
<keyword evidence="1" id="KW-1133">Transmembrane helix</keyword>
<keyword evidence="1" id="KW-0472">Membrane</keyword>
<dbReference type="OrthoDB" id="8402605at2"/>
<gene>
    <name evidence="2" type="ORF">FJQ55_09305</name>
</gene>
<dbReference type="AlphaFoldDB" id="A0A504U8X5"/>
<evidence type="ECO:0000313" key="2">
    <source>
        <dbReference type="EMBL" id="TPP11009.1"/>
    </source>
</evidence>
<organism evidence="2 3">
    <name type="scientific">Rhizobium glycinendophyticum</name>
    <dbReference type="NCBI Taxonomy" id="2589807"/>
    <lineage>
        <taxon>Bacteria</taxon>
        <taxon>Pseudomonadati</taxon>
        <taxon>Pseudomonadota</taxon>
        <taxon>Alphaproteobacteria</taxon>
        <taxon>Hyphomicrobiales</taxon>
        <taxon>Rhizobiaceae</taxon>
        <taxon>Rhizobium/Agrobacterium group</taxon>
        <taxon>Rhizobium</taxon>
    </lineage>
</organism>
<comment type="caution">
    <text evidence="2">The sequence shown here is derived from an EMBL/GenBank/DDBJ whole genome shotgun (WGS) entry which is preliminary data.</text>
</comment>
<evidence type="ECO:0000256" key="1">
    <source>
        <dbReference type="SAM" id="Phobius"/>
    </source>
</evidence>
<feature type="transmembrane region" description="Helical" evidence="1">
    <location>
        <begin position="33"/>
        <end position="57"/>
    </location>
</feature>
<dbReference type="EMBL" id="VFYP01000001">
    <property type="protein sequence ID" value="TPP11009.1"/>
    <property type="molecule type" value="Genomic_DNA"/>
</dbReference>